<feature type="chain" id="PRO_5035278634" description="Saposin B-type domain-containing protein" evidence="2">
    <location>
        <begin position="23"/>
        <end position="107"/>
    </location>
</feature>
<feature type="domain" description="Saposin B-type" evidence="3">
    <location>
        <begin position="22"/>
        <end position="107"/>
    </location>
</feature>
<evidence type="ECO:0000256" key="1">
    <source>
        <dbReference type="ARBA" id="ARBA00023157"/>
    </source>
</evidence>
<sequence length="107" mass="11685">MKFTSIFLIVLIVLSCAISSFATPQCEDCKNALKTADGKLPAKRTRQVVENFLQQNCQTATGLVPIEVPVPLPVKLCDAMAAHKSDFVNGLIERKEYTLVCKKAGLC</sequence>
<evidence type="ECO:0000259" key="3">
    <source>
        <dbReference type="PROSITE" id="PS50015"/>
    </source>
</evidence>
<evidence type="ECO:0000313" key="4">
    <source>
        <dbReference type="EMBL" id="KAF2078603.1"/>
    </source>
</evidence>
<dbReference type="EMBL" id="AJWJ01000002">
    <property type="protein sequence ID" value="KAF2078603.1"/>
    <property type="molecule type" value="Genomic_DNA"/>
</dbReference>
<evidence type="ECO:0000313" key="5">
    <source>
        <dbReference type="Proteomes" id="UP000695562"/>
    </source>
</evidence>
<evidence type="ECO:0000256" key="2">
    <source>
        <dbReference type="SAM" id="SignalP"/>
    </source>
</evidence>
<name>A0A8J4Q0C6_9MYCE</name>
<proteinExistence type="predicted"/>
<keyword evidence="2" id="KW-0732">Signal</keyword>
<dbReference type="Gene3D" id="1.10.225.10">
    <property type="entry name" value="Saposin-like"/>
    <property type="match status" value="1"/>
</dbReference>
<dbReference type="Proteomes" id="UP000695562">
    <property type="component" value="Unassembled WGS sequence"/>
</dbReference>
<comment type="caution">
    <text evidence="4">The sequence shown here is derived from an EMBL/GenBank/DDBJ whole genome shotgun (WGS) entry which is preliminary data.</text>
</comment>
<protein>
    <recommendedName>
        <fullName evidence="3">Saposin B-type domain-containing protein</fullName>
    </recommendedName>
</protein>
<dbReference type="InterPro" id="IPR008139">
    <property type="entry name" value="SaposinB_dom"/>
</dbReference>
<organism evidence="4 5">
    <name type="scientific">Polysphondylium violaceum</name>
    <dbReference type="NCBI Taxonomy" id="133409"/>
    <lineage>
        <taxon>Eukaryota</taxon>
        <taxon>Amoebozoa</taxon>
        <taxon>Evosea</taxon>
        <taxon>Eumycetozoa</taxon>
        <taxon>Dictyostelia</taxon>
        <taxon>Dictyosteliales</taxon>
        <taxon>Dictyosteliaceae</taxon>
        <taxon>Polysphondylium</taxon>
    </lineage>
</organism>
<feature type="signal peptide" evidence="2">
    <location>
        <begin position="1"/>
        <end position="22"/>
    </location>
</feature>
<reference evidence="4" key="1">
    <citation type="submission" date="2020-01" db="EMBL/GenBank/DDBJ databases">
        <title>Development of genomics and gene disruption for Polysphondylium violaceum indicates a role for the polyketide synthase stlB in stalk morphogenesis.</title>
        <authorList>
            <person name="Narita B."/>
            <person name="Kawabe Y."/>
            <person name="Kin K."/>
            <person name="Saito T."/>
            <person name="Gibbs R."/>
            <person name="Kuspa A."/>
            <person name="Muzny D."/>
            <person name="Queller D."/>
            <person name="Richards S."/>
            <person name="Strassman J."/>
            <person name="Sucgang R."/>
            <person name="Worley K."/>
            <person name="Schaap P."/>
        </authorList>
    </citation>
    <scope>NUCLEOTIDE SEQUENCE</scope>
    <source>
        <strain evidence="4">QSvi11</strain>
    </source>
</reference>
<dbReference type="PROSITE" id="PS51257">
    <property type="entry name" value="PROKAR_LIPOPROTEIN"/>
    <property type="match status" value="1"/>
</dbReference>
<keyword evidence="1" id="KW-1015">Disulfide bond</keyword>
<dbReference type="PROSITE" id="PS50015">
    <property type="entry name" value="SAP_B"/>
    <property type="match status" value="1"/>
</dbReference>
<keyword evidence="5" id="KW-1185">Reference proteome</keyword>
<gene>
    <name evidence="4" type="ORF">CYY_000103</name>
</gene>
<dbReference type="InterPro" id="IPR011001">
    <property type="entry name" value="Saposin-like"/>
</dbReference>
<accession>A0A8J4Q0C6</accession>
<dbReference type="SUPFAM" id="SSF47862">
    <property type="entry name" value="Saposin"/>
    <property type="match status" value="1"/>
</dbReference>
<dbReference type="AlphaFoldDB" id="A0A8J4Q0C6"/>
<dbReference type="OrthoDB" id="18161at2759"/>